<reference evidence="1 2" key="1">
    <citation type="submission" date="2014-10" db="EMBL/GenBank/DDBJ databases">
        <title>Draft genome sequence of Actinoplanes utahensis NRRL 12052.</title>
        <authorList>
            <person name="Velasco-Bucheli B."/>
            <person name="del Cerro C."/>
            <person name="Hormigo D."/>
            <person name="Garcia J.L."/>
            <person name="Acebal C."/>
            <person name="Arroyo M."/>
            <person name="de la Mata I."/>
        </authorList>
    </citation>
    <scope>NUCLEOTIDE SEQUENCE [LARGE SCALE GENOMIC DNA]</scope>
    <source>
        <strain evidence="1 2">NRRL 12052</strain>
    </source>
</reference>
<comment type="caution">
    <text evidence="1">The sequence shown here is derived from an EMBL/GenBank/DDBJ whole genome shotgun (WGS) entry which is preliminary data.</text>
</comment>
<gene>
    <name evidence="1" type="ORF">MB27_19060</name>
</gene>
<name>A0A0A6UIR9_ACTUT</name>
<keyword evidence="2" id="KW-1185">Reference proteome</keyword>
<sequence length="86" mass="8709">MSAIDEVIAALQGVIDELNDTSNAANAAASKTDEAVNQAVALGATATVAGLTTVKESIEKLSQQVHGTIDIANDTISQARAVAENT</sequence>
<protein>
    <submittedName>
        <fullName evidence="1">Uncharacterized protein</fullName>
    </submittedName>
</protein>
<evidence type="ECO:0000313" key="1">
    <source>
        <dbReference type="EMBL" id="KHD75995.1"/>
    </source>
</evidence>
<dbReference type="Proteomes" id="UP000054537">
    <property type="component" value="Unassembled WGS sequence"/>
</dbReference>
<evidence type="ECO:0000313" key="2">
    <source>
        <dbReference type="Proteomes" id="UP000054537"/>
    </source>
</evidence>
<accession>A0A0A6UIR9</accession>
<organism evidence="1 2">
    <name type="scientific">Actinoplanes utahensis</name>
    <dbReference type="NCBI Taxonomy" id="1869"/>
    <lineage>
        <taxon>Bacteria</taxon>
        <taxon>Bacillati</taxon>
        <taxon>Actinomycetota</taxon>
        <taxon>Actinomycetes</taxon>
        <taxon>Micromonosporales</taxon>
        <taxon>Micromonosporaceae</taxon>
        <taxon>Actinoplanes</taxon>
    </lineage>
</organism>
<dbReference type="AlphaFoldDB" id="A0A0A6UIR9"/>
<proteinExistence type="predicted"/>
<dbReference type="RefSeq" id="WP_043526158.1">
    <property type="nucleotide sequence ID" value="NZ_BAABKU010000023.1"/>
</dbReference>
<dbReference type="EMBL" id="JRTT01000021">
    <property type="protein sequence ID" value="KHD75995.1"/>
    <property type="molecule type" value="Genomic_DNA"/>
</dbReference>
<dbReference type="OrthoDB" id="3297981at2"/>